<dbReference type="Gene3D" id="1.10.1740.10">
    <property type="match status" value="1"/>
</dbReference>
<dbReference type="SUPFAM" id="SSF88659">
    <property type="entry name" value="Sigma3 and sigma4 domains of RNA polymerase sigma factors"/>
    <property type="match status" value="1"/>
</dbReference>
<dbReference type="InterPro" id="IPR036388">
    <property type="entry name" value="WH-like_DNA-bd_sf"/>
</dbReference>
<evidence type="ECO:0000259" key="7">
    <source>
        <dbReference type="Pfam" id="PF04545"/>
    </source>
</evidence>
<keyword evidence="5" id="KW-0804">Transcription</keyword>
<dbReference type="GO" id="GO:0003677">
    <property type="term" value="F:DNA binding"/>
    <property type="evidence" value="ECO:0007669"/>
    <property type="project" value="UniProtKB-KW"/>
</dbReference>
<dbReference type="Gene3D" id="1.10.10.10">
    <property type="entry name" value="Winged helix-like DNA-binding domain superfamily/Winged helix DNA-binding domain"/>
    <property type="match status" value="1"/>
</dbReference>
<keyword evidence="4" id="KW-0238">DNA-binding</keyword>
<dbReference type="Proteomes" id="UP000229730">
    <property type="component" value="Unassembled WGS sequence"/>
</dbReference>
<evidence type="ECO:0000256" key="5">
    <source>
        <dbReference type="ARBA" id="ARBA00023163"/>
    </source>
</evidence>
<dbReference type="NCBIfam" id="TIGR02937">
    <property type="entry name" value="sigma70-ECF"/>
    <property type="match status" value="1"/>
</dbReference>
<keyword evidence="3" id="KW-0731">Sigma factor</keyword>
<dbReference type="InterPro" id="IPR014284">
    <property type="entry name" value="RNA_pol_sigma-70_dom"/>
</dbReference>
<evidence type="ECO:0000256" key="3">
    <source>
        <dbReference type="ARBA" id="ARBA00023082"/>
    </source>
</evidence>
<dbReference type="InterPro" id="IPR007630">
    <property type="entry name" value="RNA_pol_sigma70_r4"/>
</dbReference>
<dbReference type="PANTHER" id="PTHR43133:SF62">
    <property type="entry name" value="RNA POLYMERASE SIGMA FACTOR SIGZ"/>
    <property type="match status" value="1"/>
</dbReference>
<dbReference type="CDD" id="cd06171">
    <property type="entry name" value="Sigma70_r4"/>
    <property type="match status" value="1"/>
</dbReference>
<keyword evidence="2" id="KW-0805">Transcription regulation</keyword>
<evidence type="ECO:0000259" key="6">
    <source>
        <dbReference type="Pfam" id="PF04542"/>
    </source>
</evidence>
<comment type="caution">
    <text evidence="8">The sequence shown here is derived from an EMBL/GenBank/DDBJ whole genome shotgun (WGS) entry which is preliminary data.</text>
</comment>
<feature type="domain" description="RNA polymerase sigma-70 region 2" evidence="6">
    <location>
        <begin position="119"/>
        <end position="186"/>
    </location>
</feature>
<feature type="domain" description="RNA polymerase sigma-70 region 4" evidence="7">
    <location>
        <begin position="221"/>
        <end position="270"/>
    </location>
</feature>
<dbReference type="EMBL" id="PDEM01000009">
    <property type="protein sequence ID" value="PHZ86027.1"/>
    <property type="molecule type" value="Genomic_DNA"/>
</dbReference>
<dbReference type="InterPro" id="IPR013324">
    <property type="entry name" value="RNA_pol_sigma_r3/r4-like"/>
</dbReference>
<dbReference type="Pfam" id="PF04545">
    <property type="entry name" value="Sigma70_r4"/>
    <property type="match status" value="1"/>
</dbReference>
<dbReference type="GO" id="GO:0006352">
    <property type="term" value="P:DNA-templated transcription initiation"/>
    <property type="evidence" value="ECO:0007669"/>
    <property type="project" value="InterPro"/>
</dbReference>
<protein>
    <recommendedName>
        <fullName evidence="10">RNA polymerase subunit sigma</fullName>
    </recommendedName>
</protein>
<evidence type="ECO:0000256" key="1">
    <source>
        <dbReference type="ARBA" id="ARBA00010641"/>
    </source>
</evidence>
<dbReference type="InterPro" id="IPR007627">
    <property type="entry name" value="RNA_pol_sigma70_r2"/>
</dbReference>
<evidence type="ECO:0000256" key="4">
    <source>
        <dbReference type="ARBA" id="ARBA00023125"/>
    </source>
</evidence>
<dbReference type="InterPro" id="IPR013325">
    <property type="entry name" value="RNA_pol_sigma_r2"/>
</dbReference>
<organism evidence="8 9">
    <name type="scientific">Paremcibacter congregatus</name>
    <dbReference type="NCBI Taxonomy" id="2043170"/>
    <lineage>
        <taxon>Bacteria</taxon>
        <taxon>Pseudomonadati</taxon>
        <taxon>Pseudomonadota</taxon>
        <taxon>Alphaproteobacteria</taxon>
        <taxon>Emcibacterales</taxon>
        <taxon>Emcibacteraceae</taxon>
        <taxon>Paremcibacter</taxon>
    </lineage>
</organism>
<dbReference type="GO" id="GO:0016987">
    <property type="term" value="F:sigma factor activity"/>
    <property type="evidence" value="ECO:0007669"/>
    <property type="project" value="UniProtKB-KW"/>
</dbReference>
<gene>
    <name evidence="8" type="ORF">CRD36_04975</name>
</gene>
<keyword evidence="9" id="KW-1185">Reference proteome</keyword>
<dbReference type="PANTHER" id="PTHR43133">
    <property type="entry name" value="RNA POLYMERASE ECF-TYPE SIGMA FACTO"/>
    <property type="match status" value="1"/>
</dbReference>
<evidence type="ECO:0000313" key="8">
    <source>
        <dbReference type="EMBL" id="PHZ86027.1"/>
    </source>
</evidence>
<reference evidence="8 9" key="1">
    <citation type="submission" date="2017-10" db="EMBL/GenBank/DDBJ databases">
        <title>Frigbacter circumglobatus gen. nov. sp. nov., isolated from sediment cultured in situ.</title>
        <authorList>
            <person name="Zhao Z."/>
        </authorList>
    </citation>
    <scope>NUCLEOTIDE SEQUENCE [LARGE SCALE GENOMIC DNA]</scope>
    <source>
        <strain evidence="8 9">ZYL</strain>
    </source>
</reference>
<accession>A0A2G4YUR5</accession>
<sequence length="274" mass="31410">MSGGFFQDHFFDISGKQMIRCRLVCVKTIMELQKSHIRSASGPMALAFIYDAASCRAFAHGRRPKDSLTADEATGHYEAKLNLIKDTVILEDQPLHLLPHDQLMELISRHRDQAAFKVLFRHFAPRVKSFLLGFGVTNSKAEELTQVVMVTLWRKAVQFDPQKAKLSTWIFRIARNKFIDDHRKHKYPLVPLEDHLKDMVAPEKTDQALGEKQEGQRIKTALQKLTSDQRKVIELSFFEELSHSKIAATLSLPLGTVKSRMRTAFGLLRKELRE</sequence>
<dbReference type="AlphaFoldDB" id="A0A2G4YUR5"/>
<evidence type="ECO:0000313" key="9">
    <source>
        <dbReference type="Proteomes" id="UP000229730"/>
    </source>
</evidence>
<evidence type="ECO:0008006" key="10">
    <source>
        <dbReference type="Google" id="ProtNLM"/>
    </source>
</evidence>
<dbReference type="Pfam" id="PF04542">
    <property type="entry name" value="Sigma70_r2"/>
    <property type="match status" value="1"/>
</dbReference>
<dbReference type="InterPro" id="IPR039425">
    <property type="entry name" value="RNA_pol_sigma-70-like"/>
</dbReference>
<dbReference type="InParanoid" id="A0A2G4YUR5"/>
<proteinExistence type="inferred from homology"/>
<evidence type="ECO:0000256" key="2">
    <source>
        <dbReference type="ARBA" id="ARBA00023015"/>
    </source>
</evidence>
<comment type="similarity">
    <text evidence="1">Belongs to the sigma-70 factor family. ECF subfamily.</text>
</comment>
<name>A0A2G4YUR5_9PROT</name>
<dbReference type="OrthoDB" id="9784272at2"/>
<dbReference type="SUPFAM" id="SSF88946">
    <property type="entry name" value="Sigma2 domain of RNA polymerase sigma factors"/>
    <property type="match status" value="1"/>
</dbReference>